<feature type="region of interest" description="Disordered" evidence="1">
    <location>
        <begin position="112"/>
        <end position="140"/>
    </location>
</feature>
<comment type="caution">
    <text evidence="2">The sequence shown here is derived from an EMBL/GenBank/DDBJ whole genome shotgun (WGS) entry which is preliminary data.</text>
</comment>
<name>A0A0E3BS60_9BURK</name>
<evidence type="ECO:0000313" key="2">
    <source>
        <dbReference type="EMBL" id="KGH10145.1"/>
    </source>
</evidence>
<gene>
    <name evidence="2" type="ORF">P608_15765</name>
</gene>
<feature type="region of interest" description="Disordered" evidence="1">
    <location>
        <begin position="1"/>
        <end position="22"/>
    </location>
</feature>
<dbReference type="EMBL" id="AWTP01000117">
    <property type="protein sequence ID" value="KGH10145.1"/>
    <property type="molecule type" value="Genomic_DNA"/>
</dbReference>
<dbReference type="AlphaFoldDB" id="A0A0E3BS60"/>
<keyword evidence="3" id="KW-1185">Reference proteome</keyword>
<proteinExistence type="predicted"/>
<feature type="compositionally biased region" description="Low complexity" evidence="1">
    <location>
        <begin position="121"/>
        <end position="132"/>
    </location>
</feature>
<reference evidence="2 3" key="1">
    <citation type="submission" date="2013-09" db="EMBL/GenBank/DDBJ databases">
        <title>High correlation between genotypes and phenotypes of environmental bacteria Comamonas testosteroni strains.</title>
        <authorList>
            <person name="Liu L."/>
            <person name="Zhu W."/>
            <person name="Xia X."/>
            <person name="Xu B."/>
            <person name="Luo M."/>
            <person name="Wang G."/>
        </authorList>
    </citation>
    <scope>NUCLEOTIDE SEQUENCE [LARGE SCALE GENOMIC DNA]</scope>
    <source>
        <strain evidence="2 3">DF2</strain>
    </source>
</reference>
<protein>
    <submittedName>
        <fullName evidence="2">Uncharacterized protein</fullName>
    </submittedName>
</protein>
<evidence type="ECO:0000313" key="3">
    <source>
        <dbReference type="Proteomes" id="UP000029549"/>
    </source>
</evidence>
<organism evidence="2 3">
    <name type="scientific">Comamonas thiooxydans</name>
    <dbReference type="NCBI Taxonomy" id="363952"/>
    <lineage>
        <taxon>Bacteria</taxon>
        <taxon>Pseudomonadati</taxon>
        <taxon>Pseudomonadota</taxon>
        <taxon>Betaproteobacteria</taxon>
        <taxon>Burkholderiales</taxon>
        <taxon>Comamonadaceae</taxon>
        <taxon>Comamonas</taxon>
    </lineage>
</organism>
<accession>A0A0E3BS60</accession>
<dbReference type="Proteomes" id="UP000029549">
    <property type="component" value="Unassembled WGS sequence"/>
</dbReference>
<evidence type="ECO:0000256" key="1">
    <source>
        <dbReference type="SAM" id="MobiDB-lite"/>
    </source>
</evidence>
<sequence length="140" mass="15100">MSTQPTAAPAKEQASPAPVATMAKAAPISELIKTKKMDTQPDKPATPDERIDAVEAMLGHLIFMLEVEPNFTAEALVKWIATCRLAERDKGIADPRKQVVFAQLCEKLGLVEGDPQQSDPAAKQAARSALQRAQRRPAGD</sequence>